<keyword evidence="6" id="KW-1185">Reference proteome</keyword>
<keyword evidence="3" id="KW-0282">Flagellum</keyword>
<evidence type="ECO:0000256" key="3">
    <source>
        <dbReference type="RuleBase" id="RU367040"/>
    </source>
</evidence>
<reference evidence="5 6" key="1">
    <citation type="submission" date="2024-08" db="EMBL/GenBank/DDBJ databases">
        <authorList>
            <person name="Cucini C."/>
            <person name="Frati F."/>
        </authorList>
    </citation>
    <scope>NUCLEOTIDE SEQUENCE [LARGE SCALE GENOMIC DNA]</scope>
</reference>
<dbReference type="PANTHER" id="PTHR19960:SF11">
    <property type="entry name" value="TEKTIN"/>
    <property type="match status" value="1"/>
</dbReference>
<dbReference type="PANTHER" id="PTHR19960">
    <property type="entry name" value="TEKTIN"/>
    <property type="match status" value="1"/>
</dbReference>
<evidence type="ECO:0000256" key="2">
    <source>
        <dbReference type="ARBA" id="ARBA00022490"/>
    </source>
</evidence>
<comment type="caution">
    <text evidence="5">The sequence shown here is derived from an EMBL/GenBank/DDBJ whole genome shotgun (WGS) entry which is preliminary data.</text>
</comment>
<sequence>MYRYTRYTDHYPSPMGYQYRYFYPLPVLPSTQGSEAPRTHTCNVHSYEHGCNLWNRMGTRYSDPDMERTLVRDHALKKVLPWRANPTRDVSEDSSFYTGKGITYKGTSQSDLFHDIADKQKFPDLVTASNVCASHAARTYAYPGPKYSVDEWKVNNKQLCTGAECVHNTVTMVQTEAVGAIHDTNKQQVRHHSDTNADIDGRVHDISTWLENERDELKYNVNQTHELLELKERLEQMLKGIQTPLEITQENLLTRETRQGVELVHDAVEECLHKELESLKKNQDKLLMEMERVNSQLSRLRAARHELETDMRNKDEARKTDECVKILARLQDEIGGLEISDGTNANSSPSSWLQLTQSLIRKSQEERNSAQMLYTEVSRSMLSSADECFSIWYETNASFSTRVSELMSAKQQIEKQLHRIKHDIDSLNRHMSSVRKALDEKLPMLRLAQARLEKRKERPGIELCRDKVMLALLKEIHALKISSDQLQTKLKDMEQTMSQLMKTKASLEHDIKMKEVALFLDREKCLTLRQNFPMSTFKETRFPKTLGSNGMPDSKIMR</sequence>
<keyword evidence="2" id="KW-0963">Cytoplasm</keyword>
<gene>
    <name evidence="5" type="ORF">ODALV1_LOCUS6941</name>
</gene>
<evidence type="ECO:0000256" key="4">
    <source>
        <dbReference type="SAM" id="Coils"/>
    </source>
</evidence>
<feature type="coiled-coil region" evidence="4">
    <location>
        <begin position="403"/>
        <end position="430"/>
    </location>
</feature>
<dbReference type="Pfam" id="PF03148">
    <property type="entry name" value="Tektin"/>
    <property type="match status" value="1"/>
</dbReference>
<dbReference type="InterPro" id="IPR048256">
    <property type="entry name" value="Tektin-like"/>
</dbReference>
<keyword evidence="4" id="KW-0175">Coiled coil</keyword>
<comment type="subcellular location">
    <subcellularLocation>
        <location evidence="3">Cytoplasm</location>
        <location evidence="3">Cytoskeleton</location>
        <location evidence="3">Cilium axoneme</location>
    </subcellularLocation>
</comment>
<protein>
    <recommendedName>
        <fullName evidence="3">Tektin</fullName>
    </recommendedName>
</protein>
<comment type="similarity">
    <text evidence="1 3">Belongs to the tektin family.</text>
</comment>
<organism evidence="5 6">
    <name type="scientific">Orchesella dallaii</name>
    <dbReference type="NCBI Taxonomy" id="48710"/>
    <lineage>
        <taxon>Eukaryota</taxon>
        <taxon>Metazoa</taxon>
        <taxon>Ecdysozoa</taxon>
        <taxon>Arthropoda</taxon>
        <taxon>Hexapoda</taxon>
        <taxon>Collembola</taxon>
        <taxon>Entomobryomorpha</taxon>
        <taxon>Entomobryoidea</taxon>
        <taxon>Orchesellidae</taxon>
        <taxon>Orchesellinae</taxon>
        <taxon>Orchesella</taxon>
    </lineage>
</organism>
<evidence type="ECO:0000256" key="1">
    <source>
        <dbReference type="ARBA" id="ARBA00007209"/>
    </source>
</evidence>
<dbReference type="EMBL" id="CAXLJM020000022">
    <property type="protein sequence ID" value="CAL8088079.1"/>
    <property type="molecule type" value="Genomic_DNA"/>
</dbReference>
<dbReference type="PRINTS" id="PR00511">
    <property type="entry name" value="TEKTIN"/>
</dbReference>
<name>A0ABP1Q3V2_9HEXA</name>
<feature type="coiled-coil region" evidence="4">
    <location>
        <begin position="476"/>
        <end position="510"/>
    </location>
</feature>
<accession>A0ABP1Q3V2</accession>
<evidence type="ECO:0000313" key="6">
    <source>
        <dbReference type="Proteomes" id="UP001642540"/>
    </source>
</evidence>
<keyword evidence="3" id="KW-0966">Cell projection</keyword>
<evidence type="ECO:0000313" key="5">
    <source>
        <dbReference type="EMBL" id="CAL8088079.1"/>
    </source>
</evidence>
<dbReference type="InterPro" id="IPR000435">
    <property type="entry name" value="Tektins"/>
</dbReference>
<proteinExistence type="inferred from homology"/>
<feature type="coiled-coil region" evidence="4">
    <location>
        <begin position="269"/>
        <end position="320"/>
    </location>
</feature>
<dbReference type="Proteomes" id="UP001642540">
    <property type="component" value="Unassembled WGS sequence"/>
</dbReference>
<keyword evidence="3" id="KW-0969">Cilium</keyword>